<gene>
    <name evidence="7 9" type="primary">tatC</name>
    <name evidence="9" type="ORF">PIG85_01085</name>
</gene>
<feature type="transmembrane region" description="Helical" evidence="7">
    <location>
        <begin position="108"/>
        <end position="132"/>
    </location>
</feature>
<dbReference type="GO" id="GO:0009977">
    <property type="term" value="F:proton motive force dependent protein transmembrane transporter activity"/>
    <property type="evidence" value="ECO:0007669"/>
    <property type="project" value="TreeGrafter"/>
</dbReference>
<dbReference type="KEGG" id="wne:PIG85_01085"/>
<keyword evidence="3 7" id="KW-0653">Protein transport</keyword>
<accession>A0AB38XPQ2</accession>
<dbReference type="PANTHER" id="PTHR30371:SF0">
    <property type="entry name" value="SEC-INDEPENDENT PROTEIN TRANSLOCASE PROTEIN TATC, CHLOROPLASTIC-RELATED"/>
    <property type="match status" value="1"/>
</dbReference>
<name>A0AB38XPQ2_9ACTO</name>
<feature type="transmembrane region" description="Helical" evidence="7">
    <location>
        <begin position="79"/>
        <end position="99"/>
    </location>
</feature>
<dbReference type="HAMAP" id="MF_00902">
    <property type="entry name" value="TatC"/>
    <property type="match status" value="1"/>
</dbReference>
<dbReference type="InterPro" id="IPR002033">
    <property type="entry name" value="TatC"/>
</dbReference>
<feature type="transmembrane region" description="Helical" evidence="7">
    <location>
        <begin position="21"/>
        <end position="41"/>
    </location>
</feature>
<evidence type="ECO:0000256" key="2">
    <source>
        <dbReference type="ARBA" id="ARBA00022692"/>
    </source>
</evidence>
<proteinExistence type="inferred from homology"/>
<dbReference type="Proteomes" id="UP001211044">
    <property type="component" value="Chromosome"/>
</dbReference>
<dbReference type="PRINTS" id="PR01840">
    <property type="entry name" value="TATCFAMILY"/>
</dbReference>
<evidence type="ECO:0000313" key="10">
    <source>
        <dbReference type="Proteomes" id="UP001211044"/>
    </source>
</evidence>
<protein>
    <recommendedName>
        <fullName evidence="7">Sec-independent protein translocase protein TatC</fullName>
    </recommendedName>
</protein>
<comment type="subunit">
    <text evidence="7">The Tat system comprises two distinct complexes: a TatABC complex, containing multiple copies of TatA, TatB and TatC subunits, and a separate TatA complex, containing only TatA subunits. Substrates initially bind to the TatABC complex, which probably triggers association of the separate TatA complex to form the active translocon.</text>
</comment>
<dbReference type="GO" id="GO:0043953">
    <property type="term" value="P:protein transport by the Tat complex"/>
    <property type="evidence" value="ECO:0007669"/>
    <property type="project" value="UniProtKB-UniRule"/>
</dbReference>
<comment type="subcellular location">
    <subcellularLocation>
        <location evidence="7">Cell membrane</location>
        <topology evidence="7">Multi-pass membrane protein</topology>
    </subcellularLocation>
    <subcellularLocation>
        <location evidence="1">Membrane</location>
        <topology evidence="1">Multi-pass membrane protein</topology>
    </subcellularLocation>
</comment>
<keyword evidence="5 7" id="KW-0811">Translocation</keyword>
<evidence type="ECO:0000256" key="6">
    <source>
        <dbReference type="ARBA" id="ARBA00023136"/>
    </source>
</evidence>
<comment type="similarity">
    <text evidence="7">Belongs to the TatC family.</text>
</comment>
<evidence type="ECO:0000256" key="5">
    <source>
        <dbReference type="ARBA" id="ARBA00023010"/>
    </source>
</evidence>
<feature type="region of interest" description="Disordered" evidence="8">
    <location>
        <begin position="257"/>
        <end position="276"/>
    </location>
</feature>
<reference evidence="9" key="1">
    <citation type="submission" date="2023-01" db="EMBL/GenBank/DDBJ databases">
        <title>Comparative Genomic Analysis of the Clinically-Derived Winkia Strain NY0527 Provides Evidence into the Taxonomic Reassignment of Winkia neuii and Characterizes Their Virulence Traits.</title>
        <authorList>
            <person name="Cai X."/>
            <person name="Peng Y."/>
            <person name="Li M."/>
            <person name="Qiu Y."/>
            <person name="Wang Y."/>
            <person name="Xu L."/>
            <person name="Hou Q."/>
        </authorList>
    </citation>
    <scope>NUCLEOTIDE SEQUENCE</scope>
    <source>
        <strain evidence="9">NY0527</strain>
    </source>
</reference>
<dbReference type="EMBL" id="CP116394">
    <property type="protein sequence ID" value="WCE46268.1"/>
    <property type="molecule type" value="Genomic_DNA"/>
</dbReference>
<evidence type="ECO:0000256" key="7">
    <source>
        <dbReference type="HAMAP-Rule" id="MF_00902"/>
    </source>
</evidence>
<keyword evidence="2 7" id="KW-0812">Transmembrane</keyword>
<sequence>MKRNNPQGRMPIAAHLAELRRRLIFALGGILLGAVAGWFLYDPVMAFMTDPLRELRTTGTQINFQTIGAAFDLKLQVSIWLGALLSCPWWIFQIGAFIAPGLRRKEKLYVAIFGLVGVALFVAGAITGVWVAPKAVRILQSFVPVGGVSLLQASSYISFYMRLVILFGLSYLLPEVLVLANFMGVLSARTMLRAWRWVVLVCFVFAAIANPLPSPWPMTVQALVLVALYLFAILISWIRERYLAYGWRLRPKAGAKAAEGEPVQNSRRQIPRKRVD</sequence>
<feature type="transmembrane region" description="Helical" evidence="7">
    <location>
        <begin position="194"/>
        <end position="212"/>
    </location>
</feature>
<feature type="transmembrane region" description="Helical" evidence="7">
    <location>
        <begin position="218"/>
        <end position="238"/>
    </location>
</feature>
<comment type="function">
    <text evidence="7">Part of the twin-arginine translocation (Tat) system that transports large folded proteins containing a characteristic twin-arginine motif in their signal peptide across membranes. Together with TatB, TatC is part of a receptor directly interacting with Tat signal peptides.</text>
</comment>
<dbReference type="Pfam" id="PF00902">
    <property type="entry name" value="TatC"/>
    <property type="match status" value="1"/>
</dbReference>
<dbReference type="GO" id="GO:0065002">
    <property type="term" value="P:intracellular protein transmembrane transport"/>
    <property type="evidence" value="ECO:0007669"/>
    <property type="project" value="TreeGrafter"/>
</dbReference>
<keyword evidence="6 7" id="KW-0472">Membrane</keyword>
<evidence type="ECO:0000256" key="8">
    <source>
        <dbReference type="SAM" id="MobiDB-lite"/>
    </source>
</evidence>
<keyword evidence="7" id="KW-0813">Transport</keyword>
<evidence type="ECO:0000256" key="4">
    <source>
        <dbReference type="ARBA" id="ARBA00022989"/>
    </source>
</evidence>
<dbReference type="AlphaFoldDB" id="A0AB38XPQ2"/>
<evidence type="ECO:0000256" key="3">
    <source>
        <dbReference type="ARBA" id="ARBA00022927"/>
    </source>
</evidence>
<keyword evidence="7" id="KW-1003">Cell membrane</keyword>
<organism evidence="9 10">
    <name type="scientific">Winkia neuii subsp. anitrata</name>
    <dbReference type="NCBI Taxonomy" id="29318"/>
    <lineage>
        <taxon>Bacteria</taxon>
        <taxon>Bacillati</taxon>
        <taxon>Actinomycetota</taxon>
        <taxon>Actinomycetes</taxon>
        <taxon>Actinomycetales</taxon>
        <taxon>Actinomycetaceae</taxon>
        <taxon>Winkia</taxon>
    </lineage>
</organism>
<keyword evidence="4 7" id="KW-1133">Transmembrane helix</keyword>
<dbReference type="PANTHER" id="PTHR30371">
    <property type="entry name" value="SEC-INDEPENDENT PROTEIN TRANSLOCASE PROTEIN TATC"/>
    <property type="match status" value="1"/>
</dbReference>
<feature type="transmembrane region" description="Helical" evidence="7">
    <location>
        <begin position="159"/>
        <end position="182"/>
    </location>
</feature>
<dbReference type="GO" id="GO:0033281">
    <property type="term" value="C:TAT protein transport complex"/>
    <property type="evidence" value="ECO:0007669"/>
    <property type="project" value="UniProtKB-UniRule"/>
</dbReference>
<dbReference type="NCBIfam" id="TIGR00945">
    <property type="entry name" value="tatC"/>
    <property type="match status" value="1"/>
</dbReference>
<evidence type="ECO:0000313" key="9">
    <source>
        <dbReference type="EMBL" id="WCE46268.1"/>
    </source>
</evidence>
<evidence type="ECO:0000256" key="1">
    <source>
        <dbReference type="ARBA" id="ARBA00004141"/>
    </source>
</evidence>